<feature type="region of interest" description="Disordered" evidence="1">
    <location>
        <begin position="33"/>
        <end position="69"/>
    </location>
</feature>
<dbReference type="AlphaFoldDB" id="A0A8H4W208"/>
<feature type="region of interest" description="Disordered" evidence="1">
    <location>
        <begin position="777"/>
        <end position="814"/>
    </location>
</feature>
<dbReference type="Proteomes" id="UP000566819">
    <property type="component" value="Unassembled WGS sequence"/>
</dbReference>
<feature type="region of interest" description="Disordered" evidence="1">
    <location>
        <begin position="856"/>
        <end position="878"/>
    </location>
</feature>
<organism evidence="2 3">
    <name type="scientific">Cudoniella acicularis</name>
    <dbReference type="NCBI Taxonomy" id="354080"/>
    <lineage>
        <taxon>Eukaryota</taxon>
        <taxon>Fungi</taxon>
        <taxon>Dikarya</taxon>
        <taxon>Ascomycota</taxon>
        <taxon>Pezizomycotina</taxon>
        <taxon>Leotiomycetes</taxon>
        <taxon>Helotiales</taxon>
        <taxon>Tricladiaceae</taxon>
        <taxon>Cudoniella</taxon>
    </lineage>
</organism>
<protein>
    <submittedName>
        <fullName evidence="2">Uncharacterized protein</fullName>
    </submittedName>
</protein>
<evidence type="ECO:0000256" key="1">
    <source>
        <dbReference type="SAM" id="MobiDB-lite"/>
    </source>
</evidence>
<feature type="compositionally biased region" description="Polar residues" evidence="1">
    <location>
        <begin position="44"/>
        <end position="62"/>
    </location>
</feature>
<feature type="compositionally biased region" description="Basic and acidic residues" evidence="1">
    <location>
        <begin position="677"/>
        <end position="691"/>
    </location>
</feature>
<feature type="compositionally biased region" description="Polar residues" evidence="1">
    <location>
        <begin position="664"/>
        <end position="673"/>
    </location>
</feature>
<keyword evidence="3" id="KW-1185">Reference proteome</keyword>
<feature type="compositionally biased region" description="Polar residues" evidence="1">
    <location>
        <begin position="856"/>
        <end position="875"/>
    </location>
</feature>
<sequence length="1210" mass="133441">MEEKCTGKRRRVRGAVPTVSTCTHVVGASQPQGTAIFPAKHDSATSSSEGHQQDSTHQGLDSSKSDEEFSSIIGDSGFQQLIQSSESSLEAEAEFAGLDISSSSSADNTLEETRSSELILGRSFVPPDAFSDSASTFDSKETPQFMIFLDADSKITIIPLRQGTDIGAAWSLDNHDSAANHPFSVWEQHDYIRRLLDPLSAMEDGGILSTFSPSRLEESLFLKSGQKITDPRMWPAGFDARIFSRSVRLRPGQKPLRCQYNLRGNNKVFEVFHQTHVEMARHYSASKALNLILNHENSKAALAPEFDRLAAAFFNGDSIPEDLDEIPDPGSLIRDTNAMTIKNYRVTYNTGGWTNILNEKLLEDRVLFIFLRDLILANELEHACLTKTAWNGVRVYRHKDYQATLDSIKEKKIMTFCVPTLRDTPEPVNDLLNCSDTSGLADGESYMATVVDSGPETTSRPLKLPKKKKGLRKKSIGRNKANAKQITDDSTEVGDDENHEAFENRLFMKLEEAITSPQNVINESETTVSTSFQDRRLIKSFDSFDPTKRESDAKYVVTDDSTWQTVKSKTSNRPRGSIKHLAEPMDVKELSGLNGQVSQQGNISSKQHGVNPHTPKPAVTNHERLSLNASQHAINRKGPRPLQNMSSIRVFDLAEYPAMPTKPPESTTPSRSGLQIKRLDNDNREQSKGDIADPTSAAHRNQPAPDMSCNIDQHQLVSECATVPQIQVEATEVKVATSEPVISQINHLSPCLNVNQLSIDSPIPRRMEAENVTTGSHIDAPSIKSNALVGGPGETSGPENCSIDGNLPKQSSSLDISGLDMTLSEGKIRQPQQESLIPELEKPPASVDVLEINQQSPNASPALNSPESLQYTSTEKSLDSIPMDVKSVTEISEHSQTTSNSEITVVHNLQYNISTNPLTPIELPNCSSSGINSNPNTDSSSPNPTSYLGASEPEILKNIPAGAPNALSSYQSGIMITSNALFRGTSSLSSASSQGHGSLVHSPDYTTTGAPLSYFGSGGNLSTSLASMPHYPLNLNFEPSYQGPILKHGMIGSNQKIHANNQGLTTLAGQHSSSSSHTSFKWKDPRHFSNAEVIFTLVRPKGDPIKSALNRALNVCFLIYHQQVLIFLFRLIRHFILDLEEFGLCPHEDINGIVFDEFKQQFSKEFNFDVSIFENNLRIFEFQREFEFAEPILAELESIYPILRYWNREI</sequence>
<feature type="compositionally biased region" description="Polar residues" evidence="1">
    <location>
        <begin position="595"/>
        <end position="608"/>
    </location>
</feature>
<gene>
    <name evidence="2" type="ORF">G7Y89_g10024</name>
</gene>
<dbReference type="EMBL" id="JAAMPI010000857">
    <property type="protein sequence ID" value="KAF4628124.1"/>
    <property type="molecule type" value="Genomic_DNA"/>
</dbReference>
<feature type="region of interest" description="Disordered" evidence="1">
    <location>
        <begin position="924"/>
        <end position="950"/>
    </location>
</feature>
<accession>A0A8H4W208</accession>
<reference evidence="2 3" key="1">
    <citation type="submission" date="2020-03" db="EMBL/GenBank/DDBJ databases">
        <title>Draft Genome Sequence of Cudoniella acicularis.</title>
        <authorList>
            <person name="Buettner E."/>
            <person name="Kellner H."/>
        </authorList>
    </citation>
    <scope>NUCLEOTIDE SEQUENCE [LARGE SCALE GENOMIC DNA]</scope>
    <source>
        <strain evidence="2 3">DSM 108380</strain>
    </source>
</reference>
<feature type="region of interest" description="Disordered" evidence="1">
    <location>
        <begin position="451"/>
        <end position="495"/>
    </location>
</feature>
<feature type="region of interest" description="Disordered" evidence="1">
    <location>
        <begin position="657"/>
        <end position="709"/>
    </location>
</feature>
<feature type="region of interest" description="Disordered" evidence="1">
    <location>
        <begin position="595"/>
        <end position="619"/>
    </location>
</feature>
<dbReference type="OrthoDB" id="4757558at2759"/>
<proteinExistence type="predicted"/>
<feature type="compositionally biased region" description="Low complexity" evidence="1">
    <location>
        <begin position="932"/>
        <end position="946"/>
    </location>
</feature>
<feature type="compositionally biased region" description="Basic residues" evidence="1">
    <location>
        <begin position="463"/>
        <end position="477"/>
    </location>
</feature>
<comment type="caution">
    <text evidence="2">The sequence shown here is derived from an EMBL/GenBank/DDBJ whole genome shotgun (WGS) entry which is preliminary data.</text>
</comment>
<evidence type="ECO:0000313" key="3">
    <source>
        <dbReference type="Proteomes" id="UP000566819"/>
    </source>
</evidence>
<evidence type="ECO:0000313" key="2">
    <source>
        <dbReference type="EMBL" id="KAF4628124.1"/>
    </source>
</evidence>
<name>A0A8H4W208_9HELO</name>